<keyword evidence="4" id="KW-1185">Reference proteome</keyword>
<dbReference type="EMBL" id="SUMC01000009">
    <property type="protein sequence ID" value="TKA11174.1"/>
    <property type="molecule type" value="Genomic_DNA"/>
</dbReference>
<gene>
    <name evidence="3" type="ORF">FCI23_12475</name>
</gene>
<reference evidence="3 4" key="1">
    <citation type="submission" date="2019-04" db="EMBL/GenBank/DDBJ databases">
        <title>Streptomyces oryziradicis sp. nov., a novel actinomycete isolated from rhizosphere soil of rice (Oryza sativa L.).</title>
        <authorList>
            <person name="Li C."/>
        </authorList>
    </citation>
    <scope>NUCLEOTIDE SEQUENCE [LARGE SCALE GENOMIC DNA]</scope>
    <source>
        <strain evidence="3 4">NEAU-C40</strain>
    </source>
</reference>
<comment type="caution">
    <text evidence="3">The sequence shown here is derived from an EMBL/GenBank/DDBJ whole genome shotgun (WGS) entry which is preliminary data.</text>
</comment>
<dbReference type="RefSeq" id="WP_136723588.1">
    <property type="nucleotide sequence ID" value="NZ_SUMC01000009.1"/>
</dbReference>
<protein>
    <submittedName>
        <fullName evidence="3">Lytic transglycosylase domain-containing protein</fullName>
    </submittedName>
</protein>
<dbReference type="Proteomes" id="UP000305778">
    <property type="component" value="Unassembled WGS sequence"/>
</dbReference>
<dbReference type="SUPFAM" id="SSF53955">
    <property type="entry name" value="Lysozyme-like"/>
    <property type="match status" value="1"/>
</dbReference>
<dbReference type="InterPro" id="IPR023346">
    <property type="entry name" value="Lysozyme-like_dom_sf"/>
</dbReference>
<name>A0A4U0SML7_9ACTN</name>
<dbReference type="AlphaFoldDB" id="A0A4U0SML7"/>
<evidence type="ECO:0000313" key="3">
    <source>
        <dbReference type="EMBL" id="TKA11174.1"/>
    </source>
</evidence>
<feature type="region of interest" description="Disordered" evidence="1">
    <location>
        <begin position="1"/>
        <end position="42"/>
    </location>
</feature>
<organism evidence="3 4">
    <name type="scientific">Actinacidiphila oryziradicis</name>
    <dbReference type="NCBI Taxonomy" id="2571141"/>
    <lineage>
        <taxon>Bacteria</taxon>
        <taxon>Bacillati</taxon>
        <taxon>Actinomycetota</taxon>
        <taxon>Actinomycetes</taxon>
        <taxon>Kitasatosporales</taxon>
        <taxon>Streptomycetaceae</taxon>
        <taxon>Actinacidiphila</taxon>
    </lineage>
</organism>
<evidence type="ECO:0000259" key="2">
    <source>
        <dbReference type="Pfam" id="PF01464"/>
    </source>
</evidence>
<sequence>MARGGHGISSEHGATASAMPSVTTAPRPSAIGRPTATGTADQDPARFAAQVRLYAGQAGLSPQLLMAILYNESYKPHDPAFERAWQRIKPDAAFGVANMHKAAFDETKKGRDFADRSWQELPDDPGLAIESAAWYLHDLAAGLPARWTAPYSRNELLALGYNAGPANMQAFARGVKPGATAQSYLDRLRAHWATAGHVTQSRG</sequence>
<evidence type="ECO:0000313" key="4">
    <source>
        <dbReference type="Proteomes" id="UP000305778"/>
    </source>
</evidence>
<dbReference type="Pfam" id="PF01464">
    <property type="entry name" value="SLT"/>
    <property type="match status" value="1"/>
</dbReference>
<feature type="domain" description="Transglycosylase SLT" evidence="2">
    <location>
        <begin position="55"/>
        <end position="170"/>
    </location>
</feature>
<proteinExistence type="predicted"/>
<dbReference type="Gene3D" id="1.10.530.10">
    <property type="match status" value="1"/>
</dbReference>
<dbReference type="InterPro" id="IPR008258">
    <property type="entry name" value="Transglycosylase_SLT_dom_1"/>
</dbReference>
<accession>A0A4U0SML7</accession>
<dbReference type="OrthoDB" id="4498040at2"/>
<evidence type="ECO:0000256" key="1">
    <source>
        <dbReference type="SAM" id="MobiDB-lite"/>
    </source>
</evidence>